<dbReference type="InterPro" id="IPR006162">
    <property type="entry name" value="Ppantetheine_attach_site"/>
</dbReference>
<dbReference type="PATRIC" id="fig|518642.10.peg.6703"/>
<sequence length="83" mass="9138">MNTFTLDDLVVIMRAGGGEDREELQGDILDMPFGELGYDSLALLEITTRIENKYGISMPEDVATSVRTPREAIDHVNALVRAA</sequence>
<dbReference type="RefSeq" id="WP_070014822.1">
    <property type="nucleotide sequence ID" value="NZ_LJGW01000044.1"/>
</dbReference>
<reference evidence="4 5" key="1">
    <citation type="journal article" date="2016" name="Front. Microbiol.">
        <title>Comparative Genomics Analysis of Streptomyces Species Reveals Their Adaptation to the Marine Environment and Their Diversity at the Genomic Level.</title>
        <authorList>
            <person name="Tian X."/>
            <person name="Zhang Z."/>
            <person name="Yang T."/>
            <person name="Chen M."/>
            <person name="Li J."/>
            <person name="Chen F."/>
            <person name="Yang J."/>
            <person name="Li W."/>
            <person name="Zhang B."/>
            <person name="Zhang Z."/>
            <person name="Wu J."/>
            <person name="Zhang C."/>
            <person name="Long L."/>
            <person name="Xiao J."/>
        </authorList>
    </citation>
    <scope>NUCLEOTIDE SEQUENCE [LARGE SCALE GENOMIC DNA]</scope>
    <source>
        <strain evidence="4 5">SCSIO 10429</strain>
    </source>
</reference>
<dbReference type="InterPro" id="IPR020806">
    <property type="entry name" value="PKS_PP-bd"/>
</dbReference>
<organism evidence="4 5">
    <name type="scientific">Streptomyces nanshensis</name>
    <dbReference type="NCBI Taxonomy" id="518642"/>
    <lineage>
        <taxon>Bacteria</taxon>
        <taxon>Bacillati</taxon>
        <taxon>Actinomycetota</taxon>
        <taxon>Actinomycetes</taxon>
        <taxon>Kitasatosporales</taxon>
        <taxon>Streptomycetaceae</taxon>
        <taxon>Streptomyces</taxon>
    </lineage>
</organism>
<gene>
    <name evidence="4" type="ORF">AN218_02375</name>
</gene>
<dbReference type="InterPro" id="IPR036736">
    <property type="entry name" value="ACP-like_sf"/>
</dbReference>
<dbReference type="PROSITE" id="PS00012">
    <property type="entry name" value="PHOSPHOPANTETHEINE"/>
    <property type="match status" value="1"/>
</dbReference>
<protein>
    <recommendedName>
        <fullName evidence="3">Carrier domain-containing protein</fullName>
    </recommendedName>
</protein>
<dbReference type="InterPro" id="IPR009081">
    <property type="entry name" value="PP-bd_ACP"/>
</dbReference>
<dbReference type="GO" id="GO:0031177">
    <property type="term" value="F:phosphopantetheine binding"/>
    <property type="evidence" value="ECO:0007669"/>
    <property type="project" value="InterPro"/>
</dbReference>
<evidence type="ECO:0000256" key="2">
    <source>
        <dbReference type="ARBA" id="ARBA00022553"/>
    </source>
</evidence>
<dbReference type="Gene3D" id="1.10.1200.10">
    <property type="entry name" value="ACP-like"/>
    <property type="match status" value="1"/>
</dbReference>
<dbReference type="SMART" id="SM00823">
    <property type="entry name" value="PKS_PP"/>
    <property type="match status" value="1"/>
</dbReference>
<dbReference type="Pfam" id="PF00550">
    <property type="entry name" value="PP-binding"/>
    <property type="match status" value="1"/>
</dbReference>
<accession>A0A1E7LC08</accession>
<comment type="caution">
    <text evidence="4">The sequence shown here is derived from an EMBL/GenBank/DDBJ whole genome shotgun (WGS) entry which is preliminary data.</text>
</comment>
<evidence type="ECO:0000259" key="3">
    <source>
        <dbReference type="PROSITE" id="PS50075"/>
    </source>
</evidence>
<dbReference type="AlphaFoldDB" id="A0A1E7LC08"/>
<keyword evidence="1" id="KW-0596">Phosphopantetheine</keyword>
<name>A0A1E7LC08_9ACTN</name>
<keyword evidence="5" id="KW-1185">Reference proteome</keyword>
<evidence type="ECO:0000313" key="5">
    <source>
        <dbReference type="Proteomes" id="UP000176005"/>
    </source>
</evidence>
<dbReference type="Proteomes" id="UP000176005">
    <property type="component" value="Unassembled WGS sequence"/>
</dbReference>
<dbReference type="PROSITE" id="PS50075">
    <property type="entry name" value="CARRIER"/>
    <property type="match status" value="1"/>
</dbReference>
<dbReference type="SUPFAM" id="SSF47336">
    <property type="entry name" value="ACP-like"/>
    <property type="match status" value="1"/>
</dbReference>
<dbReference type="EMBL" id="LJGW01000044">
    <property type="protein sequence ID" value="OEV13698.1"/>
    <property type="molecule type" value="Genomic_DNA"/>
</dbReference>
<proteinExistence type="predicted"/>
<keyword evidence="2" id="KW-0597">Phosphoprotein</keyword>
<evidence type="ECO:0000256" key="1">
    <source>
        <dbReference type="ARBA" id="ARBA00022450"/>
    </source>
</evidence>
<dbReference type="GO" id="GO:0017000">
    <property type="term" value="P:antibiotic biosynthetic process"/>
    <property type="evidence" value="ECO:0007669"/>
    <property type="project" value="UniProtKB-ARBA"/>
</dbReference>
<feature type="domain" description="Carrier" evidence="3">
    <location>
        <begin position="3"/>
        <end position="80"/>
    </location>
</feature>
<evidence type="ECO:0000313" key="4">
    <source>
        <dbReference type="EMBL" id="OEV13698.1"/>
    </source>
</evidence>